<dbReference type="Pfam" id="PF13174">
    <property type="entry name" value="TPR_6"/>
    <property type="match status" value="2"/>
</dbReference>
<evidence type="ECO:0000313" key="3">
    <source>
        <dbReference type="Proteomes" id="UP000182761"/>
    </source>
</evidence>
<dbReference type="STRING" id="1586267.GCA_001418685_00575"/>
<feature type="repeat" description="TPR" evidence="1">
    <location>
        <begin position="610"/>
        <end position="643"/>
    </location>
</feature>
<dbReference type="AlphaFoldDB" id="A0A0X3AND3"/>
<evidence type="ECO:0000256" key="1">
    <source>
        <dbReference type="PROSITE-ProRule" id="PRU00339"/>
    </source>
</evidence>
<dbReference type="EMBL" id="FCOR01000003">
    <property type="protein sequence ID" value="CVK15743.1"/>
    <property type="molecule type" value="Genomic_DNA"/>
</dbReference>
<dbReference type="SMART" id="SM00028">
    <property type="entry name" value="TPR"/>
    <property type="match status" value="10"/>
</dbReference>
<accession>A0A0X3AND3</accession>
<gene>
    <name evidence="2" type="ORF">Ga0061079_10353</name>
</gene>
<feature type="repeat" description="TPR" evidence="1">
    <location>
        <begin position="315"/>
        <end position="348"/>
    </location>
</feature>
<dbReference type="Gene3D" id="1.25.40.10">
    <property type="entry name" value="Tetratricopeptide repeat domain"/>
    <property type="match status" value="7"/>
</dbReference>
<reference evidence="2 3" key="1">
    <citation type="submission" date="2016-01" db="EMBL/GenBank/DDBJ databases">
        <authorList>
            <person name="McClelland M."/>
            <person name="Jain A."/>
            <person name="Saraogi P."/>
            <person name="Mendelson R."/>
            <person name="Westerman R."/>
            <person name="SanMiguel P."/>
            <person name="Csonka L."/>
        </authorList>
    </citation>
    <scope>NUCLEOTIDE SEQUENCE [LARGE SCALE GENOMIC DNA]</scope>
    <source>
        <strain evidence="2 3">R-53146</strain>
    </source>
</reference>
<dbReference type="PANTHER" id="PTHR12558:SF13">
    <property type="entry name" value="CELL DIVISION CYCLE PROTEIN 27 HOMOLOG"/>
    <property type="match status" value="1"/>
</dbReference>
<evidence type="ECO:0000313" key="2">
    <source>
        <dbReference type="EMBL" id="CVK15743.1"/>
    </source>
</evidence>
<protein>
    <submittedName>
        <fullName evidence="2">Tetratricopeptide repeat-containing protein</fullName>
    </submittedName>
</protein>
<organism evidence="2 3">
    <name type="scientific">Apibacter mensalis</name>
    <dbReference type="NCBI Taxonomy" id="1586267"/>
    <lineage>
        <taxon>Bacteria</taxon>
        <taxon>Pseudomonadati</taxon>
        <taxon>Bacteroidota</taxon>
        <taxon>Flavobacteriia</taxon>
        <taxon>Flavobacteriales</taxon>
        <taxon>Weeksellaceae</taxon>
        <taxon>Apibacter</taxon>
    </lineage>
</organism>
<dbReference type="InterPro" id="IPR011990">
    <property type="entry name" value="TPR-like_helical_dom_sf"/>
</dbReference>
<dbReference type="RefSeq" id="WP_055424970.1">
    <property type="nucleotide sequence ID" value="NZ_FCOR01000003.1"/>
</dbReference>
<dbReference type="Proteomes" id="UP000182761">
    <property type="component" value="Unassembled WGS sequence"/>
</dbReference>
<dbReference type="Pfam" id="PF13432">
    <property type="entry name" value="TPR_16"/>
    <property type="match status" value="1"/>
</dbReference>
<dbReference type="InterPro" id="IPR019734">
    <property type="entry name" value="TPR_rpt"/>
</dbReference>
<keyword evidence="1" id="KW-0802">TPR repeat</keyword>
<dbReference type="PANTHER" id="PTHR12558">
    <property type="entry name" value="CELL DIVISION CYCLE 16,23,27"/>
    <property type="match status" value="1"/>
</dbReference>
<sequence>MRKKIQWLIPLLGANLLVNAQLSEIYYNNYQISNAKELYDNEAYRGTQYIINDLINFSNLRSYQLEIANFYDALISLILQDEEAEKKFDSFTTKYPQSVLTERAHLQLGNYYLLHQDYYRAAEELSKVTIEKLPPYRRANQYIKLGYAQFMNQDFENAEKNLEKGSYTNQYKNQITYLLGHIAYANGEHIVAKEKFTSLLNQPEFSEKIKPYMVQIYFNDGEYDSAITTGKTLLASNQHPELKNEITKIIGESYFKKQKYAEAEPYLSSYIKNSTSLTLSDYYQMGYVLYQAKKYEEAVTYFNKITIGDISPISQNAYYQLGNSYLKTYKKKEALTAFKAASEMDFDKKIQENAYLNYAKLSYEVGNPYESVSKVLNTYLKKYPNSKHQFEINELLVKSYINSENFSEASELLSSIPNKSLELKLKEQEVAYAYGVQLYNQGKIESASTEFEKAILLRNNSQFYARSLYWYSDCQYQLGNYQNAIDKLQILQNSGITIPESSQVMYQKGYSYLKLKNFDLSATAFQDYLINPKQEFKADAEVRLADALLGSNQLNQAIQMYDKAYSSNIDDREYSQYQKAIVYGLQKNYKSKITELEKFIKEYPKSEKITDAYFELGRAYAETENYHNSNSSFQKVINSSKNNDWVVMSYLNIADNLTSLKEYQKAIVNYGTIADNYPKTDYALQAITGAKTAFIESGKQNEYIEWAKRKGYNMDSTEAEELTFMSAQNKFSTKDYLGASQEFATFLSKFPDTNRKIISLYYLGESYFQLNNYNQAIGALKEVSESSNEFQEDALIRLSQIYLKQEKNEAAQNSLESLYKITSNQNFKSFAELELMYIYSDHKEYNKANEMAIKVLNNSKNPSTVKEQATLIKARSLYISGKTNEAKSVFATLEQSKNNAVKAEALYYNALFKNKNKKYDASNSVIFNLTSKYSDQQYWGAKALLIMSDNYLNLKDNYQATYILEQIIENYKEFQDVVQEAQTQLNKIK</sequence>
<proteinExistence type="predicted"/>
<keyword evidence="3" id="KW-1185">Reference proteome</keyword>
<dbReference type="OrthoDB" id="9814448at2"/>
<dbReference type="Pfam" id="PF13181">
    <property type="entry name" value="TPR_8"/>
    <property type="match status" value="3"/>
</dbReference>
<name>A0A0X3AND3_9FLAO</name>
<dbReference type="SUPFAM" id="SSF48452">
    <property type="entry name" value="TPR-like"/>
    <property type="match status" value="4"/>
</dbReference>
<dbReference type="PROSITE" id="PS50005">
    <property type="entry name" value="TPR"/>
    <property type="match status" value="2"/>
</dbReference>